<dbReference type="Gene3D" id="1.10.1200.10">
    <property type="entry name" value="ACP-like"/>
    <property type="match status" value="1"/>
</dbReference>
<dbReference type="Proteomes" id="UP000057910">
    <property type="component" value="Unassembled WGS sequence"/>
</dbReference>
<evidence type="ECO:0000313" key="6">
    <source>
        <dbReference type="Proteomes" id="UP000062998"/>
    </source>
</evidence>
<accession>A0A108NFT9</accession>
<dbReference type="Proteomes" id="UP000095100">
    <property type="component" value="Chromosome 3"/>
</dbReference>
<dbReference type="EMBL" id="CP013445">
    <property type="protein sequence ID" value="AOK21745.1"/>
    <property type="molecule type" value="Genomic_DNA"/>
</dbReference>
<dbReference type="RefSeq" id="WP_059713100.1">
    <property type="nucleotide sequence ID" value="NZ_CP013445.1"/>
</dbReference>
<sequence>MQISERLINVFSAVTQRDVTLDALRDKNLIETLGLNSVDALEVLIRVEGEFGIQIDDEDLSIDLVSSVDTLEQYIRNRLPAATA</sequence>
<name>A0A108NFT9_9BURK</name>
<dbReference type="SUPFAM" id="SSF47336">
    <property type="entry name" value="ACP-like"/>
    <property type="match status" value="1"/>
</dbReference>
<dbReference type="InterPro" id="IPR009081">
    <property type="entry name" value="PP-bd_ACP"/>
</dbReference>
<dbReference type="Pfam" id="PF00550">
    <property type="entry name" value="PP-binding"/>
    <property type="match status" value="1"/>
</dbReference>
<protein>
    <recommendedName>
        <fullName evidence="1">Carrier domain-containing protein</fullName>
    </recommendedName>
</protein>
<evidence type="ECO:0000313" key="2">
    <source>
        <dbReference type="EMBL" id="AOK21745.1"/>
    </source>
</evidence>
<dbReference type="InterPro" id="IPR036736">
    <property type="entry name" value="ACP-like_sf"/>
</dbReference>
<dbReference type="Proteomes" id="UP000062998">
    <property type="component" value="Unassembled WGS sequence"/>
</dbReference>
<evidence type="ECO:0000259" key="1">
    <source>
        <dbReference type="PROSITE" id="PS50075"/>
    </source>
</evidence>
<dbReference type="PROSITE" id="PS50075">
    <property type="entry name" value="CARRIER"/>
    <property type="match status" value="1"/>
</dbReference>
<gene>
    <name evidence="3" type="ORF">WJ68_27640</name>
    <name evidence="2" type="ORF">WK67_03125</name>
    <name evidence="4" type="ORF">WL73_15365</name>
</gene>
<reference evidence="2 7" key="2">
    <citation type="submission" date="2015-12" db="EMBL/GenBank/DDBJ databases">
        <title>Diversity of Burkholderia near neighbor genomes.</title>
        <authorList>
            <person name="Sahl J."/>
            <person name="Wagner D."/>
            <person name="Keim P."/>
        </authorList>
    </citation>
    <scope>NUCLEOTIDE SEQUENCE [LARGE SCALE GENOMIC DNA]</scope>
    <source>
        <strain evidence="2 7">MSMB1189WGS</strain>
    </source>
</reference>
<dbReference type="OrthoDB" id="9803943at2"/>
<feature type="domain" description="Carrier" evidence="1">
    <location>
        <begin position="1"/>
        <end position="79"/>
    </location>
</feature>
<dbReference type="EMBL" id="LPIX01000057">
    <property type="protein sequence ID" value="KWE03136.1"/>
    <property type="molecule type" value="Genomic_DNA"/>
</dbReference>
<reference evidence="5 6" key="1">
    <citation type="submission" date="2015-11" db="EMBL/GenBank/DDBJ databases">
        <title>Expanding the genomic diversity of Burkholderia species for the development of highly accurate diagnostics.</title>
        <authorList>
            <person name="Sahl J."/>
            <person name="Keim P."/>
            <person name="Wagner D."/>
        </authorList>
    </citation>
    <scope>NUCLEOTIDE SEQUENCE [LARGE SCALE GENOMIC DNA]</scope>
    <source>
        <strain evidence="3 5">MSMB1585WGS</strain>
        <strain evidence="4 6">MSMB2167WGS</strain>
    </source>
</reference>
<evidence type="ECO:0000313" key="5">
    <source>
        <dbReference type="Proteomes" id="UP000057910"/>
    </source>
</evidence>
<evidence type="ECO:0000313" key="3">
    <source>
        <dbReference type="EMBL" id="KVN74895.1"/>
    </source>
</evidence>
<evidence type="ECO:0000313" key="7">
    <source>
        <dbReference type="Proteomes" id="UP000095100"/>
    </source>
</evidence>
<dbReference type="AlphaFoldDB" id="A0A108NFT9"/>
<evidence type="ECO:0000313" key="4">
    <source>
        <dbReference type="EMBL" id="KWE03136.1"/>
    </source>
</evidence>
<proteinExistence type="predicted"/>
<organism evidence="4 6">
    <name type="scientific">Burkholderia ubonensis</name>
    <dbReference type="NCBI Taxonomy" id="101571"/>
    <lineage>
        <taxon>Bacteria</taxon>
        <taxon>Pseudomonadati</taxon>
        <taxon>Pseudomonadota</taxon>
        <taxon>Betaproteobacteria</taxon>
        <taxon>Burkholderiales</taxon>
        <taxon>Burkholderiaceae</taxon>
        <taxon>Burkholderia</taxon>
        <taxon>Burkholderia cepacia complex</taxon>
    </lineage>
</organism>
<dbReference type="EMBL" id="LPAD01000110">
    <property type="protein sequence ID" value="KVN74895.1"/>
    <property type="molecule type" value="Genomic_DNA"/>
</dbReference>